<dbReference type="EMBL" id="CP158165">
    <property type="protein sequence ID" value="XBV24444.1"/>
    <property type="molecule type" value="Genomic_DNA"/>
</dbReference>
<dbReference type="AlphaFoldDB" id="A0AAU7TCR2"/>
<keyword evidence="3" id="KW-0472">Membrane</keyword>
<feature type="compositionally biased region" description="Basic and acidic residues" evidence="2">
    <location>
        <begin position="425"/>
        <end position="443"/>
    </location>
</feature>
<feature type="region of interest" description="Disordered" evidence="2">
    <location>
        <begin position="204"/>
        <end position="480"/>
    </location>
</feature>
<feature type="coiled-coil region" evidence="1">
    <location>
        <begin position="123"/>
        <end position="152"/>
    </location>
</feature>
<feature type="compositionally biased region" description="Low complexity" evidence="2">
    <location>
        <begin position="308"/>
        <end position="363"/>
    </location>
</feature>
<proteinExistence type="predicted"/>
<feature type="compositionally biased region" description="Basic and acidic residues" evidence="2">
    <location>
        <begin position="364"/>
        <end position="374"/>
    </location>
</feature>
<evidence type="ECO:0000256" key="3">
    <source>
        <dbReference type="SAM" id="Phobius"/>
    </source>
</evidence>
<evidence type="ECO:0000256" key="1">
    <source>
        <dbReference type="SAM" id="Coils"/>
    </source>
</evidence>
<feature type="compositionally biased region" description="Low complexity" evidence="2">
    <location>
        <begin position="254"/>
        <end position="296"/>
    </location>
</feature>
<protein>
    <submittedName>
        <fullName evidence="4">Uncharacterized protein</fullName>
    </submittedName>
</protein>
<feature type="compositionally biased region" description="Polar residues" evidence="2">
    <location>
        <begin position="297"/>
        <end position="307"/>
    </location>
</feature>
<feature type="transmembrane region" description="Helical" evidence="3">
    <location>
        <begin position="102"/>
        <end position="124"/>
    </location>
</feature>
<reference evidence="4" key="1">
    <citation type="submission" date="2024-06" db="EMBL/GenBank/DDBJ databases">
        <title>Kribbella sp. strain HUAS MG21 genome sequences.</title>
        <authorList>
            <person name="Mo P."/>
        </authorList>
    </citation>
    <scope>NUCLEOTIDE SEQUENCE</scope>
    <source>
        <strain evidence="4">HUAS MG21</strain>
    </source>
</reference>
<organism evidence="4">
    <name type="scientific">Kribbella sp. HUAS MG21</name>
    <dbReference type="NCBI Taxonomy" id="3160966"/>
    <lineage>
        <taxon>Bacteria</taxon>
        <taxon>Bacillati</taxon>
        <taxon>Actinomycetota</taxon>
        <taxon>Actinomycetes</taxon>
        <taxon>Propionibacteriales</taxon>
        <taxon>Kribbellaceae</taxon>
        <taxon>Kribbella</taxon>
    </lineage>
</organism>
<keyword evidence="1" id="KW-0175">Coiled coil</keyword>
<sequence>MAKFLGFLLGVAVALAGPAVFGVLAAPGGIELNAKGMALAFGIGALIFWAVVSYFSGAGALGAFAAFGTLVYCWLWIPNRTTNFLNDVPGITNGMIEGSKQYTLNGVVPILGVISLVYAIQLIVRSVQRRRRERAEADRLQREQEAAQAQQEAEVAAVYPVAGSTYPAPAAYESQTRYDDLFDEPEPVQPRNQADEQTRQFPAAEPEEFEHTRPLPQTDAKSNDPEETTVAPTTDYTEPTQQPAGTTDAERADAGPAQAGTAAPTAGAAASAASATAPTAAGASAPAAPDAAAQQDEPTQVSPAQVSPPQDGSAQAGPAPAGPAQDGAAVDGPVQAGPAQESAASVQPVASAPSAGAETAAGEVKPEVAEEPRAGEPQAASQTPAAEAESSVNEEARPAGSQPQAPANDEPQVASAEDTPQAGPVEEKPQAGAADDKRTERVAVPRPTEQVGSQYRERMEDPEDTGEFHLAFENPVVRPA</sequence>
<evidence type="ECO:0000256" key="2">
    <source>
        <dbReference type="SAM" id="MobiDB-lite"/>
    </source>
</evidence>
<keyword evidence="3" id="KW-1133">Transmembrane helix</keyword>
<keyword evidence="3" id="KW-0812">Transmembrane</keyword>
<accession>A0AAU7TCR2</accession>
<feature type="transmembrane region" description="Helical" evidence="3">
    <location>
        <begin position="59"/>
        <end position="77"/>
    </location>
</feature>
<gene>
    <name evidence="4" type="ORF">ABN611_38535</name>
</gene>
<evidence type="ECO:0000313" key="4">
    <source>
        <dbReference type="EMBL" id="XBV24444.1"/>
    </source>
</evidence>
<feature type="compositionally biased region" description="Polar residues" evidence="2">
    <location>
        <begin position="230"/>
        <end position="245"/>
    </location>
</feature>
<name>A0AAU7TCR2_9ACTN</name>